<dbReference type="EMBL" id="GGEC01068081">
    <property type="protein sequence ID" value="MBX48565.1"/>
    <property type="molecule type" value="Transcribed_RNA"/>
</dbReference>
<name>A0A2P2P1B9_RHIMU</name>
<proteinExistence type="predicted"/>
<reference evidence="1" key="1">
    <citation type="submission" date="2018-02" db="EMBL/GenBank/DDBJ databases">
        <title>Rhizophora mucronata_Transcriptome.</title>
        <authorList>
            <person name="Meera S.P."/>
            <person name="Sreeshan A."/>
            <person name="Augustine A."/>
        </authorList>
    </citation>
    <scope>NUCLEOTIDE SEQUENCE</scope>
    <source>
        <tissue evidence="1">Leaf</tissue>
    </source>
</reference>
<evidence type="ECO:0000313" key="1">
    <source>
        <dbReference type="EMBL" id="MBX48565.1"/>
    </source>
</evidence>
<accession>A0A2P2P1B9</accession>
<organism evidence="1">
    <name type="scientific">Rhizophora mucronata</name>
    <name type="common">Asiatic mangrove</name>
    <dbReference type="NCBI Taxonomy" id="61149"/>
    <lineage>
        <taxon>Eukaryota</taxon>
        <taxon>Viridiplantae</taxon>
        <taxon>Streptophyta</taxon>
        <taxon>Embryophyta</taxon>
        <taxon>Tracheophyta</taxon>
        <taxon>Spermatophyta</taxon>
        <taxon>Magnoliopsida</taxon>
        <taxon>eudicotyledons</taxon>
        <taxon>Gunneridae</taxon>
        <taxon>Pentapetalae</taxon>
        <taxon>rosids</taxon>
        <taxon>fabids</taxon>
        <taxon>Malpighiales</taxon>
        <taxon>Rhizophoraceae</taxon>
        <taxon>Rhizophora</taxon>
    </lineage>
</organism>
<sequence length="32" mass="3803">MILHWLECNISHKLLDILKLTTTEFKIQSLYG</sequence>
<protein>
    <submittedName>
        <fullName evidence="1">Uncharacterized protein</fullName>
    </submittedName>
</protein>
<dbReference type="AlphaFoldDB" id="A0A2P2P1B9"/>